<dbReference type="OrthoDB" id="6021171at2759"/>
<keyword evidence="2" id="KW-1185">Reference proteome</keyword>
<protein>
    <submittedName>
        <fullName evidence="1">Uncharacterized protein</fullName>
    </submittedName>
</protein>
<reference evidence="2" key="2">
    <citation type="journal article" date="2016" name="Sci. Rep.">
        <title>Dictyocaulus viviparus genome, variome and transcriptome elucidate lungworm biology and support future intervention.</title>
        <authorList>
            <person name="McNulty S.N."/>
            <person name="Strube C."/>
            <person name="Rosa B.A."/>
            <person name="Martin J.C."/>
            <person name="Tyagi R."/>
            <person name="Choi Y.J."/>
            <person name="Wang Q."/>
            <person name="Hallsworth Pepin K."/>
            <person name="Zhang X."/>
            <person name="Ozersky P."/>
            <person name="Wilson R.K."/>
            <person name="Sternberg P.W."/>
            <person name="Gasser R.B."/>
            <person name="Mitreva M."/>
        </authorList>
    </citation>
    <scope>NUCLEOTIDE SEQUENCE [LARGE SCALE GENOMIC DNA]</scope>
    <source>
        <strain evidence="2">HannoverDv2000</strain>
    </source>
</reference>
<sequence>MENDFSCLNTDDVTIEIDNDVAKEVSAKDLAIKKIGPWIRPPLRIEDVRLCSVDKLRICNLSNEAVALLSSHLNMPSYGSLKNWDSIGIHLKIPDHEIMGDNLSLQCTNNSVRTQSLMNREEYSKDVLSTKEVDKLKDIAPESGRMKREVFGMNGYRSLRNDPRPMDAILNKCRNSPVNDLIRALQTCKRIDILYSLKILEQKGKLTKSSQQNVGINSASTLVLSSTDKFELCDTDSIRTILLIHYEESVEETRDYKWLCKNLLKHATQYGFRIVDINTLDVDANIIASVENAFTKAHQIVVSFTPSHIEAVKSRNTACRSIIYAHDLMNQEFFTLNSTNRRFRAVVFNDTQASSLPLGWPRSTLVYHFPTNMNALCTKIFKGYDNGLSTL</sequence>
<reference evidence="1 2" key="1">
    <citation type="submission" date="2013-11" db="EMBL/GenBank/DDBJ databases">
        <title>Draft genome of the bovine lungworm Dictyocaulus viviparus.</title>
        <authorList>
            <person name="Mitreva M."/>
        </authorList>
    </citation>
    <scope>NUCLEOTIDE SEQUENCE [LARGE SCALE GENOMIC DNA]</scope>
    <source>
        <strain evidence="1 2">HannoverDv2000</strain>
    </source>
</reference>
<organism evidence="1 2">
    <name type="scientific">Dictyocaulus viviparus</name>
    <name type="common">Bovine lungworm</name>
    <dbReference type="NCBI Taxonomy" id="29172"/>
    <lineage>
        <taxon>Eukaryota</taxon>
        <taxon>Metazoa</taxon>
        <taxon>Ecdysozoa</taxon>
        <taxon>Nematoda</taxon>
        <taxon>Chromadorea</taxon>
        <taxon>Rhabditida</taxon>
        <taxon>Rhabditina</taxon>
        <taxon>Rhabditomorpha</taxon>
        <taxon>Strongyloidea</taxon>
        <taxon>Metastrongylidae</taxon>
        <taxon>Dictyocaulus</taxon>
    </lineage>
</organism>
<dbReference type="EMBL" id="KN716421">
    <property type="protein sequence ID" value="KJH45186.1"/>
    <property type="molecule type" value="Genomic_DNA"/>
</dbReference>
<dbReference type="Proteomes" id="UP000053766">
    <property type="component" value="Unassembled WGS sequence"/>
</dbReference>
<evidence type="ECO:0000313" key="2">
    <source>
        <dbReference type="Proteomes" id="UP000053766"/>
    </source>
</evidence>
<accession>A0A0D8XS51</accession>
<gene>
    <name evidence="1" type="ORF">DICVIV_08766</name>
</gene>
<name>A0A0D8XS51_DICVI</name>
<dbReference type="STRING" id="29172.A0A0D8XS51"/>
<proteinExistence type="predicted"/>
<dbReference type="AlphaFoldDB" id="A0A0D8XS51"/>
<evidence type="ECO:0000313" key="1">
    <source>
        <dbReference type="EMBL" id="KJH45186.1"/>
    </source>
</evidence>